<reference evidence="2 3" key="1">
    <citation type="submission" date="2020-08" db="EMBL/GenBank/DDBJ databases">
        <title>Sequencing the genomes of 1000 actinobacteria strains.</title>
        <authorList>
            <person name="Klenk H.-P."/>
        </authorList>
    </citation>
    <scope>NUCLEOTIDE SEQUENCE [LARGE SCALE GENOMIC DNA]</scope>
    <source>
        <strain evidence="2 3">DSM 44936</strain>
    </source>
</reference>
<evidence type="ECO:0000259" key="1">
    <source>
        <dbReference type="PROSITE" id="PS51819"/>
    </source>
</evidence>
<feature type="domain" description="VOC" evidence="1">
    <location>
        <begin position="1"/>
        <end position="61"/>
    </location>
</feature>
<name>A0A7X0IIQ1_9ACTN</name>
<sequence length="65" mass="7312">MDIRHPGTQRSLHLVVHGIDKALATFIERGAEVGEIYDVGHGVTYANFADPDGNTWTLQHMPWRI</sequence>
<dbReference type="AlphaFoldDB" id="A0A7X0IIQ1"/>
<dbReference type="SUPFAM" id="SSF54593">
    <property type="entry name" value="Glyoxalase/Bleomycin resistance protein/Dihydroxybiphenyl dioxygenase"/>
    <property type="match status" value="1"/>
</dbReference>
<dbReference type="Gene3D" id="3.10.180.10">
    <property type="entry name" value="2,3-Dihydroxybiphenyl 1,2-Dioxygenase, domain 1"/>
    <property type="match status" value="1"/>
</dbReference>
<evidence type="ECO:0000313" key="2">
    <source>
        <dbReference type="EMBL" id="MBB6475950.1"/>
    </source>
</evidence>
<organism evidence="2 3">
    <name type="scientific">Sphaerisporangium rubeum</name>
    <dbReference type="NCBI Taxonomy" id="321317"/>
    <lineage>
        <taxon>Bacteria</taxon>
        <taxon>Bacillati</taxon>
        <taxon>Actinomycetota</taxon>
        <taxon>Actinomycetes</taxon>
        <taxon>Streptosporangiales</taxon>
        <taxon>Streptosporangiaceae</taxon>
        <taxon>Sphaerisporangium</taxon>
    </lineage>
</organism>
<keyword evidence="2" id="KW-0456">Lyase</keyword>
<dbReference type="GO" id="GO:0016829">
    <property type="term" value="F:lyase activity"/>
    <property type="evidence" value="ECO:0007669"/>
    <property type="project" value="UniProtKB-KW"/>
</dbReference>
<accession>A0A7X0IIQ1</accession>
<dbReference type="InterPro" id="IPR037523">
    <property type="entry name" value="VOC_core"/>
</dbReference>
<dbReference type="RefSeq" id="WP_184985649.1">
    <property type="nucleotide sequence ID" value="NZ_BAAALO010000019.1"/>
</dbReference>
<comment type="caution">
    <text evidence="2">The sequence shown here is derived from an EMBL/GenBank/DDBJ whole genome shotgun (WGS) entry which is preliminary data.</text>
</comment>
<dbReference type="PROSITE" id="PS51819">
    <property type="entry name" value="VOC"/>
    <property type="match status" value="1"/>
</dbReference>
<dbReference type="Proteomes" id="UP000555564">
    <property type="component" value="Unassembled WGS sequence"/>
</dbReference>
<evidence type="ECO:0000313" key="3">
    <source>
        <dbReference type="Proteomes" id="UP000555564"/>
    </source>
</evidence>
<dbReference type="EMBL" id="JACHIU010000001">
    <property type="protein sequence ID" value="MBB6475950.1"/>
    <property type="molecule type" value="Genomic_DNA"/>
</dbReference>
<dbReference type="InterPro" id="IPR029068">
    <property type="entry name" value="Glyas_Bleomycin-R_OHBP_Dase"/>
</dbReference>
<protein>
    <submittedName>
        <fullName evidence="2">Putative enzyme related to lactoylglutathione lyase</fullName>
    </submittedName>
</protein>
<gene>
    <name evidence="2" type="ORF">BJ992_005381</name>
</gene>
<proteinExistence type="predicted"/>
<keyword evidence="3" id="KW-1185">Reference proteome</keyword>